<sequence>MADFVECMRLRAKAAEDIYFAEYNRKLIEALHEKQAREAAEPAEHPDHQPFHDDVLKSDR</sequence>
<dbReference type="OrthoDB" id="5906597at2"/>
<dbReference type="EMBL" id="SWCI01000002">
    <property type="protein sequence ID" value="TKB50638.1"/>
    <property type="molecule type" value="Genomic_DNA"/>
</dbReference>
<reference evidence="2 3" key="1">
    <citation type="submission" date="2019-04" db="EMBL/GenBank/DDBJ databases">
        <authorList>
            <person name="Hwang J.C."/>
        </authorList>
    </citation>
    <scope>NUCLEOTIDE SEQUENCE [LARGE SCALE GENOMIC DNA]</scope>
    <source>
        <strain evidence="2 3">IMCC35001</strain>
    </source>
</reference>
<evidence type="ECO:0000313" key="2">
    <source>
        <dbReference type="EMBL" id="TKB50638.1"/>
    </source>
</evidence>
<proteinExistence type="predicted"/>
<organism evidence="2 3">
    <name type="scientific">Ferrimonas sediminicola</name>
    <dbReference type="NCBI Taxonomy" id="2569538"/>
    <lineage>
        <taxon>Bacteria</taxon>
        <taxon>Pseudomonadati</taxon>
        <taxon>Pseudomonadota</taxon>
        <taxon>Gammaproteobacteria</taxon>
        <taxon>Alteromonadales</taxon>
        <taxon>Ferrimonadaceae</taxon>
        <taxon>Ferrimonas</taxon>
    </lineage>
</organism>
<keyword evidence="3" id="KW-1185">Reference proteome</keyword>
<feature type="region of interest" description="Disordered" evidence="1">
    <location>
        <begin position="34"/>
        <end position="60"/>
    </location>
</feature>
<comment type="caution">
    <text evidence="2">The sequence shown here is derived from an EMBL/GenBank/DDBJ whole genome shotgun (WGS) entry which is preliminary data.</text>
</comment>
<accession>A0A4U1BH01</accession>
<dbReference type="RefSeq" id="WP_136852180.1">
    <property type="nucleotide sequence ID" value="NZ_SWCI01000002.1"/>
</dbReference>
<protein>
    <submittedName>
        <fullName evidence="2">Uncharacterized protein</fullName>
    </submittedName>
</protein>
<dbReference type="AlphaFoldDB" id="A0A4U1BH01"/>
<evidence type="ECO:0000256" key="1">
    <source>
        <dbReference type="SAM" id="MobiDB-lite"/>
    </source>
</evidence>
<gene>
    <name evidence="2" type="ORF">FCL40_05680</name>
</gene>
<evidence type="ECO:0000313" key="3">
    <source>
        <dbReference type="Proteomes" id="UP000305674"/>
    </source>
</evidence>
<name>A0A4U1BH01_9GAMM</name>
<dbReference type="Proteomes" id="UP000305674">
    <property type="component" value="Unassembled WGS sequence"/>
</dbReference>